<evidence type="ECO:0000256" key="1">
    <source>
        <dbReference type="SAM" id="Phobius"/>
    </source>
</evidence>
<reference evidence="2 3" key="1">
    <citation type="journal article" date="2018" name="Biotechnol. Biofuels">
        <title>Integrative visual omics of the white-rot fungus Polyporus brumalis exposes the biotechnological potential of its oxidative enzymes for delignifying raw plant biomass.</title>
        <authorList>
            <person name="Miyauchi S."/>
            <person name="Rancon A."/>
            <person name="Drula E."/>
            <person name="Hage H."/>
            <person name="Chaduli D."/>
            <person name="Favel A."/>
            <person name="Grisel S."/>
            <person name="Henrissat B."/>
            <person name="Herpoel-Gimbert I."/>
            <person name="Ruiz-Duenas F.J."/>
            <person name="Chevret D."/>
            <person name="Hainaut M."/>
            <person name="Lin J."/>
            <person name="Wang M."/>
            <person name="Pangilinan J."/>
            <person name="Lipzen A."/>
            <person name="Lesage-Meessen L."/>
            <person name="Navarro D."/>
            <person name="Riley R."/>
            <person name="Grigoriev I.V."/>
            <person name="Zhou S."/>
            <person name="Raouche S."/>
            <person name="Rosso M.N."/>
        </authorList>
    </citation>
    <scope>NUCLEOTIDE SEQUENCE [LARGE SCALE GENOMIC DNA]</scope>
    <source>
        <strain evidence="2 3">BRFM 1820</strain>
    </source>
</reference>
<protein>
    <submittedName>
        <fullName evidence="2">Uncharacterized protein</fullName>
    </submittedName>
</protein>
<keyword evidence="3" id="KW-1185">Reference proteome</keyword>
<organism evidence="2 3">
    <name type="scientific">Lentinus brumalis</name>
    <dbReference type="NCBI Taxonomy" id="2498619"/>
    <lineage>
        <taxon>Eukaryota</taxon>
        <taxon>Fungi</taxon>
        <taxon>Dikarya</taxon>
        <taxon>Basidiomycota</taxon>
        <taxon>Agaricomycotina</taxon>
        <taxon>Agaricomycetes</taxon>
        <taxon>Polyporales</taxon>
        <taxon>Polyporaceae</taxon>
        <taxon>Lentinus</taxon>
    </lineage>
</organism>
<sequence length="68" mass="7845">MWLSVYAGYELTNRPHWHRLIGDSAALTTRVFAVYGILMRSQKPSTRNRTARASWGSLLQIQLIQLSR</sequence>
<name>A0A371DDE8_9APHY</name>
<keyword evidence="1" id="KW-1133">Transmembrane helix</keyword>
<evidence type="ECO:0000313" key="3">
    <source>
        <dbReference type="Proteomes" id="UP000256964"/>
    </source>
</evidence>
<gene>
    <name evidence="2" type="ORF">OH76DRAFT_459057</name>
</gene>
<feature type="transmembrane region" description="Helical" evidence="1">
    <location>
        <begin position="20"/>
        <end position="39"/>
    </location>
</feature>
<accession>A0A371DDE8</accession>
<keyword evidence="1" id="KW-0812">Transmembrane</keyword>
<proteinExistence type="predicted"/>
<dbReference type="Proteomes" id="UP000256964">
    <property type="component" value="Unassembled WGS sequence"/>
</dbReference>
<dbReference type="EMBL" id="KZ857399">
    <property type="protein sequence ID" value="RDX50577.1"/>
    <property type="molecule type" value="Genomic_DNA"/>
</dbReference>
<keyword evidence="1" id="KW-0472">Membrane</keyword>
<dbReference type="AlphaFoldDB" id="A0A371DDE8"/>
<evidence type="ECO:0000313" key="2">
    <source>
        <dbReference type="EMBL" id="RDX50577.1"/>
    </source>
</evidence>